<dbReference type="Proteomes" id="UP000198373">
    <property type="component" value="Unassembled WGS sequence"/>
</dbReference>
<evidence type="ECO:0000313" key="5">
    <source>
        <dbReference type="Proteomes" id="UP000198373"/>
    </source>
</evidence>
<evidence type="ECO:0000256" key="1">
    <source>
        <dbReference type="SAM" id="Coils"/>
    </source>
</evidence>
<dbReference type="CDD" id="cd00085">
    <property type="entry name" value="HNHc"/>
    <property type="match status" value="1"/>
</dbReference>
<proteinExistence type="predicted"/>
<gene>
    <name evidence="4" type="ORF">SAMN06893096_104435</name>
</gene>
<keyword evidence="1" id="KW-0175">Coiled coil</keyword>
<feature type="compositionally biased region" description="Pro residues" evidence="2">
    <location>
        <begin position="470"/>
        <end position="486"/>
    </location>
</feature>
<dbReference type="RefSeq" id="WP_089305655.1">
    <property type="nucleotide sequence ID" value="NZ_FZOO01000004.1"/>
</dbReference>
<feature type="coiled-coil region" evidence="1">
    <location>
        <begin position="9"/>
        <end position="36"/>
    </location>
</feature>
<dbReference type="InterPro" id="IPR003615">
    <property type="entry name" value="HNH_nuc"/>
</dbReference>
<evidence type="ECO:0000259" key="3">
    <source>
        <dbReference type="SMART" id="SM00507"/>
    </source>
</evidence>
<reference evidence="5" key="1">
    <citation type="submission" date="2017-06" db="EMBL/GenBank/DDBJ databases">
        <authorList>
            <person name="Varghese N."/>
            <person name="Submissions S."/>
        </authorList>
    </citation>
    <scope>NUCLEOTIDE SEQUENCE [LARGE SCALE GENOMIC DNA]</scope>
    <source>
        <strain evidence="5">DSM 46839</strain>
    </source>
</reference>
<feature type="domain" description="HNH nuclease" evidence="3">
    <location>
        <begin position="370"/>
        <end position="422"/>
    </location>
</feature>
<evidence type="ECO:0000256" key="2">
    <source>
        <dbReference type="SAM" id="MobiDB-lite"/>
    </source>
</evidence>
<dbReference type="AlphaFoldDB" id="A0A239F2N0"/>
<dbReference type="Gene3D" id="1.10.30.50">
    <property type="match status" value="1"/>
</dbReference>
<dbReference type="Pfam" id="PF02720">
    <property type="entry name" value="DUF222"/>
    <property type="match status" value="1"/>
</dbReference>
<keyword evidence="5" id="KW-1185">Reference proteome</keyword>
<dbReference type="SMART" id="SM00507">
    <property type="entry name" value="HNHc"/>
    <property type="match status" value="1"/>
</dbReference>
<dbReference type="InterPro" id="IPR003870">
    <property type="entry name" value="DUF222"/>
</dbReference>
<organism evidence="4 5">
    <name type="scientific">Geodermatophilus pulveris</name>
    <dbReference type="NCBI Taxonomy" id="1564159"/>
    <lineage>
        <taxon>Bacteria</taxon>
        <taxon>Bacillati</taxon>
        <taxon>Actinomycetota</taxon>
        <taxon>Actinomycetes</taxon>
        <taxon>Geodermatophilales</taxon>
        <taxon>Geodermatophilaceae</taxon>
        <taxon>Geodermatophilus</taxon>
    </lineage>
</organism>
<sequence length="576" mass="60735">MHARAPAEKAAELQRVQQLKAELAAYEVELVAALAADRPATGDCRPGAAPDDEPAGPDGVGEFFVDELAMTLNCARATATVLTEHALTLTGSLRATHTELACGRLDWPRARTLAAELGWQARHVHPGVVAAVEAAVLPVAASLSIRKLTARIRAELAARDAAASDRRRDRAHRAVTVHCRPVGDGVSELVAGMADETAAACEARIDALAWRAKEAGDDRPIGLLRSGILADLILRPWAAPDPVTAHLDVQVPLGALTPRRFLDSGAPLPAAFQPPGSVAAPTGAVAGTPITAAHVRDLLADLDAIGLQAPPGGSLTFSFTDERGALAAVATLHELRQAARHGCPDHPGSDCGCAVITRPPARTGYRPTAAHRRLVTTRDRTCRHPGCDNRAGWADVDHVRPHAAGGPTDCANLCCLCRRHHRLKTHAPGWTYAMTADGVLTVTAPSGVQRTTRPPGMQLTGPRVLTRPPGASPPAPDPADDPPPFQGCPGGLGTGFVPGGGRRGRSRWLASWTRLCDHLVHRCRRAVPAVERVAALACCQRPVQPFRPMRRRLDTSGPPGRASPGLVVLRRAAAHM</sequence>
<dbReference type="EMBL" id="FZOO01000004">
    <property type="protein sequence ID" value="SNS51139.1"/>
    <property type="molecule type" value="Genomic_DNA"/>
</dbReference>
<feature type="region of interest" description="Disordered" evidence="2">
    <location>
        <begin position="446"/>
        <end position="499"/>
    </location>
</feature>
<evidence type="ECO:0000313" key="4">
    <source>
        <dbReference type="EMBL" id="SNS51139.1"/>
    </source>
</evidence>
<protein>
    <recommendedName>
        <fullName evidence="3">HNH nuclease domain-containing protein</fullName>
    </recommendedName>
</protein>
<feature type="compositionally biased region" description="Gly residues" evidence="2">
    <location>
        <begin position="488"/>
        <end position="499"/>
    </location>
</feature>
<name>A0A239F2N0_9ACTN</name>
<accession>A0A239F2N0</accession>